<reference evidence="11" key="2">
    <citation type="submission" date="2011-02" db="EMBL/GenBank/DDBJ databases">
        <title>The complete genome of Syntrophobotulus glycolicus DSM 8271.</title>
        <authorList>
            <person name="Lucas S."/>
            <person name="Copeland A."/>
            <person name="Lapidus A."/>
            <person name="Bruce D."/>
            <person name="Goodwin L."/>
            <person name="Pitluck S."/>
            <person name="Kyrpides N."/>
            <person name="Mavromatis K."/>
            <person name="Pagani I."/>
            <person name="Ivanova N."/>
            <person name="Mikhailova N."/>
            <person name="Chertkov O."/>
            <person name="Held B."/>
            <person name="Detter J.C."/>
            <person name="Tapia R."/>
            <person name="Han C."/>
            <person name="Land M."/>
            <person name="Hauser L."/>
            <person name="Markowitz V."/>
            <person name="Cheng J.-F."/>
            <person name="Hugenholtz P."/>
            <person name="Woyke T."/>
            <person name="Wu D."/>
            <person name="Spring S."/>
            <person name="Schroeder M."/>
            <person name="Brambilla E."/>
            <person name="Klenk H.-P."/>
            <person name="Eisen J.A."/>
        </authorList>
    </citation>
    <scope>NUCLEOTIDE SEQUENCE [LARGE SCALE GENOMIC DNA]</scope>
    <source>
        <strain evidence="11">DSM 8271 / FlGlyR</strain>
    </source>
</reference>
<dbReference type="CDD" id="cd00082">
    <property type="entry name" value="HisKA"/>
    <property type="match status" value="1"/>
</dbReference>
<dbReference type="EC" id="2.7.13.3" evidence="3"/>
<evidence type="ECO:0000256" key="7">
    <source>
        <dbReference type="ARBA" id="ARBA00023012"/>
    </source>
</evidence>
<dbReference type="SUPFAM" id="SSF55874">
    <property type="entry name" value="ATPase domain of HSP90 chaperone/DNA topoisomerase II/histidine kinase"/>
    <property type="match status" value="1"/>
</dbReference>
<feature type="transmembrane region" description="Helical" evidence="8">
    <location>
        <begin position="174"/>
        <end position="194"/>
    </location>
</feature>
<evidence type="ECO:0000256" key="5">
    <source>
        <dbReference type="ARBA" id="ARBA00022679"/>
    </source>
</evidence>
<keyword evidence="11" id="KW-1185">Reference proteome</keyword>
<dbReference type="InterPro" id="IPR004358">
    <property type="entry name" value="Sig_transdc_His_kin-like_C"/>
</dbReference>
<dbReference type="InterPro" id="IPR003594">
    <property type="entry name" value="HATPase_dom"/>
</dbReference>
<dbReference type="InterPro" id="IPR003661">
    <property type="entry name" value="HisK_dim/P_dom"/>
</dbReference>
<dbReference type="PANTHER" id="PTHR45453">
    <property type="entry name" value="PHOSPHATE REGULON SENSOR PROTEIN PHOR"/>
    <property type="match status" value="1"/>
</dbReference>
<dbReference type="GO" id="GO:0005886">
    <property type="term" value="C:plasma membrane"/>
    <property type="evidence" value="ECO:0007669"/>
    <property type="project" value="TreeGrafter"/>
</dbReference>
<dbReference type="InterPro" id="IPR036097">
    <property type="entry name" value="HisK_dim/P_sf"/>
</dbReference>
<feature type="domain" description="Histidine kinase" evidence="9">
    <location>
        <begin position="215"/>
        <end position="430"/>
    </location>
</feature>
<keyword evidence="7" id="KW-0902">Two-component regulatory system</keyword>
<accession>F0T2K9</accession>
<sequence length="430" mass="48823">MNEDRIIRRQQLINMRYNLIAFLLIFTAFGLIVFNQARSTLYAKLDSELTVSRKLMESWAAGDRDFERQPEAGDSFEPSRFADLRNPRVIPLMRNAAGTITHFGSVNSAYYEQYLQYLPFDPNSLNSITTVRIKDQYVFRSLMIALPAADSGQTYLQLVINADGETALLQQMSLLIVLSILLFSALSILASYILSQKTMLPVKTAWKKQVEFVENVSHELRTPLSIVQNSVELLLTTPEHKIIQHADTLALVLNETGRLSKMVADMLTITRSGGTITELSKELFSLDLLVRTVSEPYLELAANQEKQFQLELNCPANLCADKSRIHQLLHILFDNALKYTGPRDRVTVRTEFSENKVYLKVADTGIGMSDEAREKVFDRFYREDRARRQNRNGTGLGLSIARWIVEAHHGSIRLEPNKPKGTTVVVRLPK</sequence>
<dbReference type="HOGENOM" id="CLU_000445_89_6_9"/>
<dbReference type="InterPro" id="IPR005467">
    <property type="entry name" value="His_kinase_dom"/>
</dbReference>
<evidence type="ECO:0000256" key="4">
    <source>
        <dbReference type="ARBA" id="ARBA00022553"/>
    </source>
</evidence>
<evidence type="ECO:0000256" key="2">
    <source>
        <dbReference type="ARBA" id="ARBA00004370"/>
    </source>
</evidence>
<keyword evidence="6 10" id="KW-0418">Kinase</keyword>
<dbReference type="OrthoDB" id="112712at2"/>
<dbReference type="KEGG" id="sgy:Sgly_0986"/>
<proteinExistence type="predicted"/>
<dbReference type="FunFam" id="3.30.565.10:FF:000006">
    <property type="entry name" value="Sensor histidine kinase WalK"/>
    <property type="match status" value="1"/>
</dbReference>
<dbReference type="PRINTS" id="PR00344">
    <property type="entry name" value="BCTRLSENSOR"/>
</dbReference>
<keyword evidence="8" id="KW-0812">Transmembrane</keyword>
<evidence type="ECO:0000313" key="10">
    <source>
        <dbReference type="EMBL" id="ADY55327.1"/>
    </source>
</evidence>
<evidence type="ECO:0000256" key="3">
    <source>
        <dbReference type="ARBA" id="ARBA00012438"/>
    </source>
</evidence>
<feature type="transmembrane region" description="Helical" evidence="8">
    <location>
        <begin position="15"/>
        <end position="34"/>
    </location>
</feature>
<dbReference type="SMART" id="SM00388">
    <property type="entry name" value="HisKA"/>
    <property type="match status" value="1"/>
</dbReference>
<dbReference type="GO" id="GO:0004721">
    <property type="term" value="F:phosphoprotein phosphatase activity"/>
    <property type="evidence" value="ECO:0007669"/>
    <property type="project" value="TreeGrafter"/>
</dbReference>
<dbReference type="InterPro" id="IPR036890">
    <property type="entry name" value="HATPase_C_sf"/>
</dbReference>
<comment type="subcellular location">
    <subcellularLocation>
        <location evidence="2">Membrane</location>
    </subcellularLocation>
</comment>
<dbReference type="SUPFAM" id="SSF47384">
    <property type="entry name" value="Homodimeric domain of signal transducing histidine kinase"/>
    <property type="match status" value="1"/>
</dbReference>
<gene>
    <name evidence="10" type="ordered locus">Sgly_0986</name>
</gene>
<dbReference type="Pfam" id="PF00512">
    <property type="entry name" value="HisKA"/>
    <property type="match status" value="1"/>
</dbReference>
<evidence type="ECO:0000256" key="8">
    <source>
        <dbReference type="SAM" id="Phobius"/>
    </source>
</evidence>
<dbReference type="STRING" id="645991.Sgly_0986"/>
<dbReference type="PROSITE" id="PS50109">
    <property type="entry name" value="HIS_KIN"/>
    <property type="match status" value="1"/>
</dbReference>
<dbReference type="Proteomes" id="UP000007488">
    <property type="component" value="Chromosome"/>
</dbReference>
<dbReference type="Pfam" id="PF02518">
    <property type="entry name" value="HATPase_c"/>
    <property type="match status" value="1"/>
</dbReference>
<protein>
    <recommendedName>
        <fullName evidence="3">histidine kinase</fullName>
        <ecNumber evidence="3">2.7.13.3</ecNumber>
    </recommendedName>
</protein>
<evidence type="ECO:0000256" key="6">
    <source>
        <dbReference type="ARBA" id="ARBA00022777"/>
    </source>
</evidence>
<dbReference type="PANTHER" id="PTHR45453:SF1">
    <property type="entry name" value="PHOSPHATE REGULON SENSOR PROTEIN PHOR"/>
    <property type="match status" value="1"/>
</dbReference>
<keyword evidence="8" id="KW-0472">Membrane</keyword>
<dbReference type="Gene3D" id="1.10.287.130">
    <property type="match status" value="1"/>
</dbReference>
<dbReference type="AlphaFoldDB" id="F0T2K9"/>
<evidence type="ECO:0000256" key="1">
    <source>
        <dbReference type="ARBA" id="ARBA00000085"/>
    </source>
</evidence>
<keyword evidence="8" id="KW-1133">Transmembrane helix</keyword>
<dbReference type="Gene3D" id="3.30.565.10">
    <property type="entry name" value="Histidine kinase-like ATPase, C-terminal domain"/>
    <property type="match status" value="1"/>
</dbReference>
<evidence type="ECO:0000259" key="9">
    <source>
        <dbReference type="PROSITE" id="PS50109"/>
    </source>
</evidence>
<dbReference type="SMART" id="SM00387">
    <property type="entry name" value="HATPase_c"/>
    <property type="match status" value="1"/>
</dbReference>
<dbReference type="EMBL" id="CP002547">
    <property type="protein sequence ID" value="ADY55327.1"/>
    <property type="molecule type" value="Genomic_DNA"/>
</dbReference>
<comment type="catalytic activity">
    <reaction evidence="1">
        <text>ATP + protein L-histidine = ADP + protein N-phospho-L-histidine.</text>
        <dbReference type="EC" id="2.7.13.3"/>
    </reaction>
</comment>
<name>F0T2K9_SYNGF</name>
<keyword evidence="4" id="KW-0597">Phosphoprotein</keyword>
<organism evidence="10 11">
    <name type="scientific">Syntrophobotulus glycolicus (strain DSM 8271 / FlGlyR)</name>
    <dbReference type="NCBI Taxonomy" id="645991"/>
    <lineage>
        <taxon>Bacteria</taxon>
        <taxon>Bacillati</taxon>
        <taxon>Bacillota</taxon>
        <taxon>Clostridia</taxon>
        <taxon>Eubacteriales</taxon>
        <taxon>Desulfitobacteriaceae</taxon>
        <taxon>Syntrophobotulus</taxon>
    </lineage>
</organism>
<evidence type="ECO:0000313" key="11">
    <source>
        <dbReference type="Proteomes" id="UP000007488"/>
    </source>
</evidence>
<reference evidence="10 11" key="1">
    <citation type="journal article" date="2011" name="Stand. Genomic Sci.">
        <title>Complete genome sequence of Syntrophobotulus glycolicus type strain (FlGlyR).</title>
        <authorList>
            <person name="Han C."/>
            <person name="Mwirichia R."/>
            <person name="Chertkov O."/>
            <person name="Held B."/>
            <person name="Lapidus A."/>
            <person name="Nolan M."/>
            <person name="Lucas S."/>
            <person name="Hammon N."/>
            <person name="Deshpande S."/>
            <person name="Cheng J.F."/>
            <person name="Tapia R."/>
            <person name="Goodwin L."/>
            <person name="Pitluck S."/>
            <person name="Huntemann M."/>
            <person name="Liolios K."/>
            <person name="Ivanova N."/>
            <person name="Pagani I."/>
            <person name="Mavromatis K."/>
            <person name="Ovchinikova G."/>
            <person name="Pati A."/>
            <person name="Chen A."/>
            <person name="Palaniappan K."/>
            <person name="Land M."/>
            <person name="Hauser L."/>
            <person name="Brambilla E.M."/>
            <person name="Rohde M."/>
            <person name="Spring S."/>
            <person name="Sikorski J."/>
            <person name="Goker M."/>
            <person name="Woyke T."/>
            <person name="Bristow J."/>
            <person name="Eisen J.A."/>
            <person name="Markowitz V."/>
            <person name="Hugenholtz P."/>
            <person name="Kyrpides N.C."/>
            <person name="Klenk H.P."/>
            <person name="Detter J.C."/>
        </authorList>
    </citation>
    <scope>NUCLEOTIDE SEQUENCE [LARGE SCALE GENOMIC DNA]</scope>
    <source>
        <strain evidence="11">DSM 8271 / FlGlyR</strain>
    </source>
</reference>
<keyword evidence="5" id="KW-0808">Transferase</keyword>
<dbReference type="RefSeq" id="WP_013624198.1">
    <property type="nucleotide sequence ID" value="NC_015172.1"/>
</dbReference>
<dbReference type="GO" id="GO:0000155">
    <property type="term" value="F:phosphorelay sensor kinase activity"/>
    <property type="evidence" value="ECO:0007669"/>
    <property type="project" value="InterPro"/>
</dbReference>
<dbReference type="GO" id="GO:0016036">
    <property type="term" value="P:cellular response to phosphate starvation"/>
    <property type="evidence" value="ECO:0007669"/>
    <property type="project" value="TreeGrafter"/>
</dbReference>
<dbReference type="InterPro" id="IPR050351">
    <property type="entry name" value="BphY/WalK/GraS-like"/>
</dbReference>
<dbReference type="eggNOG" id="COG2205">
    <property type="taxonomic scope" value="Bacteria"/>
</dbReference>